<dbReference type="AlphaFoldDB" id="A0A0G4EM69"/>
<dbReference type="OrthoDB" id="294378at2759"/>
<organism evidence="1 2">
    <name type="scientific">Vitrella brassicaformis (strain CCMP3155)</name>
    <dbReference type="NCBI Taxonomy" id="1169540"/>
    <lineage>
        <taxon>Eukaryota</taxon>
        <taxon>Sar</taxon>
        <taxon>Alveolata</taxon>
        <taxon>Colpodellida</taxon>
        <taxon>Vitrellaceae</taxon>
        <taxon>Vitrella</taxon>
    </lineage>
</organism>
<gene>
    <name evidence="1" type="ORF">Vbra_7809</name>
</gene>
<accession>A0A0G4EM69</accession>
<dbReference type="InParanoid" id="A0A0G4EM69"/>
<protein>
    <submittedName>
        <fullName evidence="1">Uncharacterized protein</fullName>
    </submittedName>
</protein>
<dbReference type="VEuPathDB" id="CryptoDB:Vbra_7809"/>
<reference evidence="1 2" key="1">
    <citation type="submission" date="2014-11" db="EMBL/GenBank/DDBJ databases">
        <authorList>
            <person name="Zhu J."/>
            <person name="Qi W."/>
            <person name="Song R."/>
        </authorList>
    </citation>
    <scope>NUCLEOTIDE SEQUENCE [LARGE SCALE GENOMIC DNA]</scope>
</reference>
<evidence type="ECO:0000313" key="2">
    <source>
        <dbReference type="Proteomes" id="UP000041254"/>
    </source>
</evidence>
<sequence>MREGVPHGRGMHTEDVSDAHFWYEGGWKEGKMHGKAEVELQEFGIEGEHPPMRATLFSGEFEGGTATKGTLFPGPPVAIPLNVKWEAGGKLDDAARGELSNMYERRSNDDLPNWLPLFPADDDE</sequence>
<dbReference type="Proteomes" id="UP000041254">
    <property type="component" value="Unassembled WGS sequence"/>
</dbReference>
<dbReference type="PhylomeDB" id="A0A0G4EM69"/>
<name>A0A0G4EM69_VITBC</name>
<evidence type="ECO:0000313" key="1">
    <source>
        <dbReference type="EMBL" id="CEL98032.1"/>
    </source>
</evidence>
<dbReference type="EMBL" id="CDMY01000261">
    <property type="protein sequence ID" value="CEL98032.1"/>
    <property type="molecule type" value="Genomic_DNA"/>
</dbReference>
<proteinExistence type="predicted"/>
<keyword evidence="2" id="KW-1185">Reference proteome</keyword>